<evidence type="ECO:0000256" key="3">
    <source>
        <dbReference type="ARBA" id="ARBA00022448"/>
    </source>
</evidence>
<dbReference type="Pfam" id="PF11894">
    <property type="entry name" value="Nup192"/>
    <property type="match status" value="3"/>
</dbReference>
<comment type="similarity">
    <text evidence="2">Belongs to the NUP186/NUP192/NUP205 family.</text>
</comment>
<evidence type="ECO:0008006" key="7">
    <source>
        <dbReference type="Google" id="ProtNLM"/>
    </source>
</evidence>
<evidence type="ECO:0000256" key="4">
    <source>
        <dbReference type="ARBA" id="ARBA00023242"/>
    </source>
</evidence>
<keyword evidence="3" id="KW-0813">Transport</keyword>
<feature type="region of interest" description="Disordered" evidence="5">
    <location>
        <begin position="1529"/>
        <end position="1551"/>
    </location>
</feature>
<feature type="compositionally biased region" description="Polar residues" evidence="5">
    <location>
        <begin position="1529"/>
        <end position="1540"/>
    </location>
</feature>
<evidence type="ECO:0000313" key="6">
    <source>
        <dbReference type="EMBL" id="CRZ06348.1"/>
    </source>
</evidence>
<protein>
    <recommendedName>
        <fullName evidence="7">Nuclear pore complex protein Nup205</fullName>
    </recommendedName>
</protein>
<keyword evidence="4" id="KW-0539">Nucleus</keyword>
<feature type="compositionally biased region" description="Basic and acidic residues" evidence="5">
    <location>
        <begin position="1541"/>
        <end position="1551"/>
    </location>
</feature>
<accession>A0A0H5QWK5</accession>
<sequence>MAADLDYASFRSVVQDAWNSQYTVDQLNRTLILFQDMLVNPLQQQAPDMACRKQIESLKVQIPGEIQEITLQSDVAQWVIEFSDMVELNEIAVLKLLLQAFRMSADDPRRCDTERETAVSLYFSQRQDLLVALLDIIQMVERDQDFGAELVRITRSYVDRLRDRGFVNNIINRIVSLSKMKLSRYIDRIDDEIRLLSLIVFYTEINMGIDMSNEEQCSSVNAVALCAATEELANGLPLIRPSQNQEERDQIMAHCQSIATSAYILVTTLVHILTKSDNVPLRPWKGDMKSPLNSSFNLVHATFQGDGQPGQLAESDDSKNLIYSGLAGFGAFIRQLPSFSEVARIDLCDCLAQFVGVFLNRHLITLRAWKDPFNVLTLLGSIVTDVCNISNDQASFFWQCKTLPLLLHSLDQDTSPDSDLFPSYCDLLLALSGGENVQRFVQFVNSAKSTHWNRIFDIFHRAVGPVLKHEPSSPLFSVDIRILCEFTRLVQAMALGGSHVHIASLQQMQVLETLFQMLASGFPVRLKAELIRAISSWVVGRPSDASQIWDRLEGMQVLTTLNGPEAPSVPGLLHDLEEVETRDGSYPLTTAFVSLLHTLVKCSPNNVIEKVGAPLRPPGISPYIQYLRTFILCRLNGRVYADISEKWKLAEVTFNLLTLLIEPEEPEPAGMNMLESLMLSGSAELYAIIEFISSGPQGKSLEAVLKLLAVALRKESSILSRLNRSSRESSPLSFALLCQPQTVAVICQLVGSSMSLHVQIHAVAIVKFLARRDSTLIVRLLSSQHCLDVVRRQWAVQLVSASVDQGIQRDLMSCIIEILNDSIVLSWPSFAHVLLGFDTTSSGTDARLSHAGDGCLCALLNLIVKPKFMEFMAEIAAEGVHLLCLLLENSSTSEAVFEYVNLHHDGFFNSCMETLPLLCNSSSSPSPSLVSYLLQAAWLLKSIALELHFHRQDRVLDGCSAANLLGLSRDPSPTTLMICLLDCLRPQLTAHLPEFGGLDRQSCTILGKDVLLSCIDLNAGMSPRFSLSSSNPSEFIWRLPKLRCAAHRAGLNVDAVIKAASAFNDNVQILLASRLASRNWSQLLEVWLFERDLTELNPSLLVELLVAILAKLSDPSWMSCSSLFDSVAISLMVHIRALTGSSFISMGHRVIQGIVSAIMSNPSHETKSHLCAVFYLYMDVTSVSDSSNEARGRHWSLTQALVDLNVSAVNLVQRVCEHALSGQSSMRALAIMFLTAYPVELLVTLLDSTSQIVRFVQTLNFGQELHSAICADPQNYHLVLSLESHLLFLLHLSQSVAGARALFSADLLQQFANADVITLRPSDASPQYVTAHPAAIVKYHQLLIPCLRLAVSLLTAMPHRHDVHSRVIDVFIIRHEKAFSAVISHFKLSGEELQAYHSATAILLSLATGLDDTRIELISAIHLLLQKFPAQAIAFKASNSRVTSMALDEESSSLLNEITRDTIALCSHLVQRRLFVFEPNLDPKLFLHDQSLPAAPSGSSLPLGLIVYCLIPGALSLLSTSRSRQTQLEQSLNDTTSKQISSDRDRSHELMEGSTRKQLLASLSSCKSNELLAITVLHHSLQIVFLSLQLYCTTSFEMEQMLMNIDRLYSALDEVEAMFTGGNSGDDLISKQLGRIRHELEIPQMRQDVIPKPLTAPIQSIEFY</sequence>
<dbReference type="PANTHER" id="PTHR31344">
    <property type="entry name" value="NUCLEAR PORE COMPLEX PROTEIN NUP205"/>
    <property type="match status" value="1"/>
</dbReference>
<organism evidence="6">
    <name type="scientific">Spongospora subterranea</name>
    <dbReference type="NCBI Taxonomy" id="70186"/>
    <lineage>
        <taxon>Eukaryota</taxon>
        <taxon>Sar</taxon>
        <taxon>Rhizaria</taxon>
        <taxon>Endomyxa</taxon>
        <taxon>Phytomyxea</taxon>
        <taxon>Plasmodiophorida</taxon>
        <taxon>Plasmodiophoridae</taxon>
        <taxon>Spongospora</taxon>
    </lineage>
</organism>
<comment type="subcellular location">
    <subcellularLocation>
        <location evidence="1">Nucleus</location>
    </subcellularLocation>
</comment>
<reference evidence="6" key="1">
    <citation type="submission" date="2015-04" db="EMBL/GenBank/DDBJ databases">
        <title>The genome sequence of the plant pathogenic Rhizarian Plasmodiophora brassicae reveals insights in its biotrophic life cycle and the origin of chitin synthesis.</title>
        <authorList>
            <person name="Schwelm A."/>
            <person name="Fogelqvist J."/>
            <person name="Knaust A."/>
            <person name="Julke S."/>
            <person name="Lilja T."/>
            <person name="Dhandapani V."/>
            <person name="Bonilla-Rosso G."/>
            <person name="Karlsson M."/>
            <person name="Shevchenko A."/>
            <person name="Choi S.R."/>
            <person name="Kim H.G."/>
            <person name="Park J.Y."/>
            <person name="Lim Y.P."/>
            <person name="Ludwig-Muller J."/>
            <person name="Dixelius C."/>
        </authorList>
    </citation>
    <scope>NUCLEOTIDE SEQUENCE</scope>
    <source>
        <tissue evidence="6">Potato root galls</tissue>
    </source>
</reference>
<name>A0A0H5QWK5_9EUKA</name>
<evidence type="ECO:0000256" key="1">
    <source>
        <dbReference type="ARBA" id="ARBA00004123"/>
    </source>
</evidence>
<evidence type="ECO:0000256" key="5">
    <source>
        <dbReference type="SAM" id="MobiDB-lite"/>
    </source>
</evidence>
<dbReference type="EMBL" id="HACM01005906">
    <property type="protein sequence ID" value="CRZ06348.1"/>
    <property type="molecule type" value="Transcribed_RNA"/>
</dbReference>
<proteinExistence type="inferred from homology"/>
<dbReference type="InterPro" id="IPR021827">
    <property type="entry name" value="Nup186/Nup192/Nup205"/>
</dbReference>
<evidence type="ECO:0000256" key="2">
    <source>
        <dbReference type="ARBA" id="ARBA00005892"/>
    </source>
</evidence>
<dbReference type="GO" id="GO:0005643">
    <property type="term" value="C:nuclear pore"/>
    <property type="evidence" value="ECO:0007669"/>
    <property type="project" value="InterPro"/>
</dbReference>
<dbReference type="PANTHER" id="PTHR31344:SF0">
    <property type="entry name" value="NUCLEAR PORE COMPLEX PROTEIN NUP205"/>
    <property type="match status" value="1"/>
</dbReference>